<gene>
    <name evidence="1" type="ORF">BDV98DRAFT_575752</name>
</gene>
<dbReference type="Proteomes" id="UP000305067">
    <property type="component" value="Unassembled WGS sequence"/>
</dbReference>
<dbReference type="EMBL" id="ML178856">
    <property type="protein sequence ID" value="TFK96715.1"/>
    <property type="molecule type" value="Genomic_DNA"/>
</dbReference>
<accession>A0A5C3Q3P6</accession>
<evidence type="ECO:0000313" key="2">
    <source>
        <dbReference type="Proteomes" id="UP000305067"/>
    </source>
</evidence>
<organism evidence="1 2">
    <name type="scientific">Pterulicium gracile</name>
    <dbReference type="NCBI Taxonomy" id="1884261"/>
    <lineage>
        <taxon>Eukaryota</taxon>
        <taxon>Fungi</taxon>
        <taxon>Dikarya</taxon>
        <taxon>Basidiomycota</taxon>
        <taxon>Agaricomycotina</taxon>
        <taxon>Agaricomycetes</taxon>
        <taxon>Agaricomycetidae</taxon>
        <taxon>Agaricales</taxon>
        <taxon>Pleurotineae</taxon>
        <taxon>Pterulaceae</taxon>
        <taxon>Pterulicium</taxon>
    </lineage>
</organism>
<proteinExistence type="predicted"/>
<sequence>MLDEPQRTQTTLYMTPPIYRIPVEILAKIMVIATKEDASNSLPLVDFCNGPQWILSHVSHRFADVAISTQELWSKIVLNIQGPGHRVIAGPRSTLLVIKRLLPTHVNRAGARSLDISITGIAGDPAAARAALDILWEKQKQWEHIHMENLLDVATVAKLDDLHLANDADFPYLRSINIRLTVEDCAGLRNPQIRASLRFDAPEGRIEVYQKSIAIFRRSPLVESVDLGLSPFFRPGETWQWGNNPVPWRHEARHPICQVHRCRTYYRARECFPISRFSLGHISPRHLHRSSHRAPPNVVP</sequence>
<name>A0A5C3Q3P6_9AGAR</name>
<protein>
    <submittedName>
        <fullName evidence="1">Uncharacterized protein</fullName>
    </submittedName>
</protein>
<dbReference type="OrthoDB" id="3023928at2759"/>
<reference evidence="1 2" key="1">
    <citation type="journal article" date="2019" name="Nat. Ecol. Evol.">
        <title>Megaphylogeny resolves global patterns of mushroom evolution.</title>
        <authorList>
            <person name="Varga T."/>
            <person name="Krizsan K."/>
            <person name="Foldi C."/>
            <person name="Dima B."/>
            <person name="Sanchez-Garcia M."/>
            <person name="Sanchez-Ramirez S."/>
            <person name="Szollosi G.J."/>
            <person name="Szarkandi J.G."/>
            <person name="Papp V."/>
            <person name="Albert L."/>
            <person name="Andreopoulos W."/>
            <person name="Angelini C."/>
            <person name="Antonin V."/>
            <person name="Barry K.W."/>
            <person name="Bougher N.L."/>
            <person name="Buchanan P."/>
            <person name="Buyck B."/>
            <person name="Bense V."/>
            <person name="Catcheside P."/>
            <person name="Chovatia M."/>
            <person name="Cooper J."/>
            <person name="Damon W."/>
            <person name="Desjardin D."/>
            <person name="Finy P."/>
            <person name="Geml J."/>
            <person name="Haridas S."/>
            <person name="Hughes K."/>
            <person name="Justo A."/>
            <person name="Karasinski D."/>
            <person name="Kautmanova I."/>
            <person name="Kiss B."/>
            <person name="Kocsube S."/>
            <person name="Kotiranta H."/>
            <person name="LaButti K.M."/>
            <person name="Lechner B.E."/>
            <person name="Liimatainen K."/>
            <person name="Lipzen A."/>
            <person name="Lukacs Z."/>
            <person name="Mihaltcheva S."/>
            <person name="Morgado L.N."/>
            <person name="Niskanen T."/>
            <person name="Noordeloos M.E."/>
            <person name="Ohm R.A."/>
            <person name="Ortiz-Santana B."/>
            <person name="Ovrebo C."/>
            <person name="Racz N."/>
            <person name="Riley R."/>
            <person name="Savchenko A."/>
            <person name="Shiryaev A."/>
            <person name="Soop K."/>
            <person name="Spirin V."/>
            <person name="Szebenyi C."/>
            <person name="Tomsovsky M."/>
            <person name="Tulloss R.E."/>
            <person name="Uehling J."/>
            <person name="Grigoriev I.V."/>
            <person name="Vagvolgyi C."/>
            <person name="Papp T."/>
            <person name="Martin F.M."/>
            <person name="Miettinen O."/>
            <person name="Hibbett D.S."/>
            <person name="Nagy L.G."/>
        </authorList>
    </citation>
    <scope>NUCLEOTIDE SEQUENCE [LARGE SCALE GENOMIC DNA]</scope>
    <source>
        <strain evidence="1 2">CBS 309.79</strain>
    </source>
</reference>
<keyword evidence="2" id="KW-1185">Reference proteome</keyword>
<dbReference type="AlphaFoldDB" id="A0A5C3Q3P6"/>
<evidence type="ECO:0000313" key="1">
    <source>
        <dbReference type="EMBL" id="TFK96715.1"/>
    </source>
</evidence>